<keyword evidence="7 10" id="KW-1133">Transmembrane helix</keyword>
<dbReference type="PANTHER" id="PTHR32024">
    <property type="entry name" value="TRK SYSTEM POTASSIUM UPTAKE PROTEIN TRKG-RELATED"/>
    <property type="match status" value="1"/>
</dbReference>
<dbReference type="NCBIfam" id="TIGR00933">
    <property type="entry name" value="2a38"/>
    <property type="match status" value="1"/>
</dbReference>
<dbReference type="Pfam" id="PF02386">
    <property type="entry name" value="TrkH"/>
    <property type="match status" value="1"/>
</dbReference>
<feature type="transmembrane region" description="Helical" evidence="10">
    <location>
        <begin position="138"/>
        <end position="159"/>
    </location>
</feature>
<feature type="transmembrane region" description="Helical" evidence="10">
    <location>
        <begin position="202"/>
        <end position="225"/>
    </location>
</feature>
<feature type="transmembrane region" description="Helical" evidence="10">
    <location>
        <begin position="321"/>
        <end position="339"/>
    </location>
</feature>
<dbReference type="EMBL" id="CP013023">
    <property type="protein sequence ID" value="ANF94662.1"/>
    <property type="molecule type" value="Genomic_DNA"/>
</dbReference>
<dbReference type="AlphaFoldDB" id="A0A172ZBB6"/>
<evidence type="ECO:0000256" key="5">
    <source>
        <dbReference type="ARBA" id="ARBA00022692"/>
    </source>
</evidence>
<keyword evidence="4" id="KW-0633">Potassium transport</keyword>
<feature type="transmembrane region" description="Helical" evidence="10">
    <location>
        <begin position="295"/>
        <end position="315"/>
    </location>
</feature>
<dbReference type="OrthoDB" id="9810952at2"/>
<dbReference type="InterPro" id="IPR003445">
    <property type="entry name" value="Cat_transpt"/>
</dbReference>
<proteinExistence type="predicted"/>
<evidence type="ECO:0000256" key="2">
    <source>
        <dbReference type="ARBA" id="ARBA00022448"/>
    </source>
</evidence>
<feature type="transmembrane region" description="Helical" evidence="10">
    <location>
        <begin position="20"/>
        <end position="42"/>
    </location>
</feature>
<evidence type="ECO:0000256" key="6">
    <source>
        <dbReference type="ARBA" id="ARBA00022958"/>
    </source>
</evidence>
<comment type="subcellular location">
    <subcellularLocation>
        <location evidence="1">Cell membrane</location>
        <topology evidence="1">Multi-pass membrane protein</topology>
    </subcellularLocation>
</comment>
<feature type="transmembrane region" description="Helical" evidence="10">
    <location>
        <begin position="171"/>
        <end position="190"/>
    </location>
</feature>
<evidence type="ECO:0000256" key="3">
    <source>
        <dbReference type="ARBA" id="ARBA00022475"/>
    </source>
</evidence>
<keyword evidence="6" id="KW-0630">Potassium</keyword>
<organism evidence="11 12">
    <name type="scientific">Paenibacillus bovis</name>
    <dbReference type="NCBI Taxonomy" id="1616788"/>
    <lineage>
        <taxon>Bacteria</taxon>
        <taxon>Bacillati</taxon>
        <taxon>Bacillota</taxon>
        <taxon>Bacilli</taxon>
        <taxon>Bacillales</taxon>
        <taxon>Paenibacillaceae</taxon>
        <taxon>Paenibacillus</taxon>
    </lineage>
</organism>
<dbReference type="GO" id="GO:0015379">
    <property type="term" value="F:potassium:chloride symporter activity"/>
    <property type="evidence" value="ECO:0007669"/>
    <property type="project" value="InterPro"/>
</dbReference>
<feature type="transmembrane region" description="Helical" evidence="10">
    <location>
        <begin position="419"/>
        <end position="440"/>
    </location>
</feature>
<dbReference type="KEGG" id="pbv:AR543_00510"/>
<dbReference type="STRING" id="1616788.AR543_00510"/>
<evidence type="ECO:0000313" key="12">
    <source>
        <dbReference type="Proteomes" id="UP000078148"/>
    </source>
</evidence>
<evidence type="ECO:0000256" key="1">
    <source>
        <dbReference type="ARBA" id="ARBA00004651"/>
    </source>
</evidence>
<feature type="transmembrane region" description="Helical" evidence="10">
    <location>
        <begin position="87"/>
        <end position="112"/>
    </location>
</feature>
<dbReference type="InterPro" id="IPR004772">
    <property type="entry name" value="TrkH"/>
</dbReference>
<keyword evidence="12" id="KW-1185">Reference proteome</keyword>
<evidence type="ECO:0000256" key="8">
    <source>
        <dbReference type="ARBA" id="ARBA00023065"/>
    </source>
</evidence>
<accession>A0A172ZBB6</accession>
<dbReference type="Proteomes" id="UP000078148">
    <property type="component" value="Chromosome"/>
</dbReference>
<evidence type="ECO:0000256" key="10">
    <source>
        <dbReference type="SAM" id="Phobius"/>
    </source>
</evidence>
<reference evidence="11 12" key="2">
    <citation type="journal article" date="2016" name="Int. J. Syst. Evol. Microbiol.">
        <title>Paenibacillus bovis sp. nov., isolated from raw yak (Bos grunniens) milk.</title>
        <authorList>
            <person name="Gao C."/>
            <person name="Han J."/>
            <person name="Liu Z."/>
            <person name="Xu X."/>
            <person name="Hang F."/>
            <person name="Wu Z."/>
        </authorList>
    </citation>
    <scope>NUCLEOTIDE SEQUENCE [LARGE SCALE GENOMIC DNA]</scope>
    <source>
        <strain evidence="11 12">BD3526</strain>
    </source>
</reference>
<keyword evidence="9 10" id="KW-0472">Membrane</keyword>
<keyword evidence="3" id="KW-1003">Cell membrane</keyword>
<evidence type="ECO:0000256" key="9">
    <source>
        <dbReference type="ARBA" id="ARBA00023136"/>
    </source>
</evidence>
<sequence length="458" mass="49357">MLGFGRNKGPYRMNQQMHSFVNPARLIPLGFAVLILIGTLLLRLPVSGAHGHSVGWLNALFTATSAVCVTGLAVLDTGTAFSLFGQVVIMVLIQIGGLGFMTFGVLFAVLLGKQIGLKQRLMIQQATNAFSTQGLVKLSLNIFLIAFVLESVAMITLALHWTPELGWKRAWYYGAFYAISSFNNAGFALRPDSLSAHVGDPVVNTVVITLFVIGGLGFIVLTDIIQKRRWRRFSLNTKLVLTASLIATVFGVVFVLVAEWSNPATLGPLSLGDKIWAALFQGVMPRSSGYNTVNIAGLMAATQFVFIILMFIGAASGSTGGGIKINTFAILILCLYSVVRGRTEIHAFQRKISFEMAFRALAVIMISFGIVCMLTILLTITEHGSSATFLAIFYESVSAFGTVGSSMGLTPNLSPAGKLIIIITMFIGRLGPLALAFALAQTRRPPKYSYPEEKVLIG</sequence>
<gene>
    <name evidence="11" type="ORF">AR543_00510</name>
</gene>
<evidence type="ECO:0000256" key="4">
    <source>
        <dbReference type="ARBA" id="ARBA00022538"/>
    </source>
</evidence>
<evidence type="ECO:0000313" key="11">
    <source>
        <dbReference type="EMBL" id="ANF94662.1"/>
    </source>
</evidence>
<feature type="transmembrane region" description="Helical" evidence="10">
    <location>
        <begin position="237"/>
        <end position="258"/>
    </location>
</feature>
<evidence type="ECO:0000256" key="7">
    <source>
        <dbReference type="ARBA" id="ARBA00022989"/>
    </source>
</evidence>
<dbReference type="PANTHER" id="PTHR32024:SF1">
    <property type="entry name" value="KTR SYSTEM POTASSIUM UPTAKE PROTEIN B"/>
    <property type="match status" value="1"/>
</dbReference>
<protein>
    <submittedName>
        <fullName evidence="11">Ktr system potassium transporter B</fullName>
    </submittedName>
</protein>
<reference evidence="12" key="1">
    <citation type="submission" date="2015-10" db="EMBL/GenBank/DDBJ databases">
        <title>Genome of Paenibacillus bovis sp. nov.</title>
        <authorList>
            <person name="Wu Z."/>
            <person name="Gao C."/>
            <person name="Liu Z."/>
            <person name="Zheng H."/>
        </authorList>
    </citation>
    <scope>NUCLEOTIDE SEQUENCE [LARGE SCALE GENOMIC DNA]</scope>
    <source>
        <strain evidence="12">BD3526</strain>
    </source>
</reference>
<dbReference type="GO" id="GO:0005886">
    <property type="term" value="C:plasma membrane"/>
    <property type="evidence" value="ECO:0007669"/>
    <property type="project" value="UniProtKB-SubCell"/>
</dbReference>
<feature type="transmembrane region" description="Helical" evidence="10">
    <location>
        <begin position="54"/>
        <end position="75"/>
    </location>
</feature>
<name>A0A172ZBB6_9BACL</name>
<feature type="transmembrane region" description="Helical" evidence="10">
    <location>
        <begin position="360"/>
        <end position="380"/>
    </location>
</feature>
<keyword evidence="2" id="KW-0813">Transport</keyword>
<keyword evidence="5 10" id="KW-0812">Transmembrane</keyword>
<keyword evidence="8" id="KW-0406">Ion transport</keyword>